<dbReference type="Pfam" id="PF00497">
    <property type="entry name" value="SBP_bac_3"/>
    <property type="match status" value="1"/>
</dbReference>
<gene>
    <name evidence="3" type="ORF">SIAM614_06478</name>
</gene>
<dbReference type="eggNOG" id="COG0834">
    <property type="taxonomic scope" value="Bacteria"/>
</dbReference>
<dbReference type="PANTHER" id="PTHR35936">
    <property type="entry name" value="MEMBRANE-BOUND LYTIC MUREIN TRANSGLYCOSYLASE F"/>
    <property type="match status" value="1"/>
</dbReference>
<accession>A0NVE1</accession>
<dbReference type="AlphaFoldDB" id="A0NVE1"/>
<dbReference type="SMART" id="SM00062">
    <property type="entry name" value="PBPb"/>
    <property type="match status" value="1"/>
</dbReference>
<evidence type="ECO:0000259" key="2">
    <source>
        <dbReference type="SMART" id="SM00062"/>
    </source>
</evidence>
<dbReference type="EMBL" id="AAUW01000010">
    <property type="protein sequence ID" value="EAV43408.1"/>
    <property type="molecule type" value="Genomic_DNA"/>
</dbReference>
<keyword evidence="1" id="KW-0732">Signal</keyword>
<evidence type="ECO:0000313" key="3">
    <source>
        <dbReference type="EMBL" id="EAV43408.1"/>
    </source>
</evidence>
<dbReference type="SUPFAM" id="SSF53850">
    <property type="entry name" value="Periplasmic binding protein-like II"/>
    <property type="match status" value="1"/>
</dbReference>
<reference evidence="3 4" key="1">
    <citation type="submission" date="2006-05" db="EMBL/GenBank/DDBJ databases">
        <authorList>
            <person name="King G."/>
            <person name="Ferriera S."/>
            <person name="Johnson J."/>
            <person name="Kravitz S."/>
            <person name="Beeson K."/>
            <person name="Sutton G."/>
            <person name="Rogers Y.-H."/>
            <person name="Friedman R."/>
            <person name="Frazier M."/>
            <person name="Venter J.C."/>
        </authorList>
    </citation>
    <scope>NUCLEOTIDE SEQUENCE [LARGE SCALE GENOMIC DNA]</scope>
    <source>
        <strain evidence="4">ATCC 25650 / DSM 13394 / JCM 20685 / NBRC 16684 / NCIMB 2208 / IAM 12614 / B1</strain>
    </source>
</reference>
<protein>
    <submittedName>
        <fullName evidence="3">ABC-type amino acid transport/signal transduction systems, periplasmic component/domain</fullName>
    </submittedName>
</protein>
<comment type="caution">
    <text evidence="3">The sequence shown here is derived from an EMBL/GenBank/DDBJ whole genome shotgun (WGS) entry which is preliminary data.</text>
</comment>
<sequence length="297" mass="32949">MPKLKALCPITTQATGAMTTPDQQPTSGRNRLAWLSSRVLAGFAGFVLALALQAATVSARDLVVLATPEEPYKFVENGVSKGIDVEVLDEVMRRLGLSYSLAFVDSGTRIQQEARAGRADMLLLFSKKQDRMEYLVYPQESYIDISWSFFIRAEDAGSIHFENYNDLKGLQIGITQDFSYTPEFLSSGLNFQTIASNKLQIGMLLAKRVDAVPMNTISTLYEEKKAGRLTQLATLPLPLITKPYYNVFAKASTFPEIETLPERYEATIREMQTDGTLDAILVKYLGRRPGGDHRGGS</sequence>
<dbReference type="Proteomes" id="UP000004848">
    <property type="component" value="Unassembled WGS sequence"/>
</dbReference>
<name>A0NVE1_ROSAI</name>
<proteinExistence type="predicted"/>
<feature type="domain" description="Solute-binding protein family 3/N-terminal" evidence="2">
    <location>
        <begin position="61"/>
        <end position="288"/>
    </location>
</feature>
<dbReference type="PANTHER" id="PTHR35936:SF25">
    <property type="entry name" value="ABC TRANSPORTER SUBSTRATE-BINDING PROTEIN"/>
    <property type="match status" value="1"/>
</dbReference>
<evidence type="ECO:0000313" key="4">
    <source>
        <dbReference type="Proteomes" id="UP000004848"/>
    </source>
</evidence>
<dbReference type="InterPro" id="IPR001638">
    <property type="entry name" value="Solute-binding_3/MltF_N"/>
</dbReference>
<evidence type="ECO:0000256" key="1">
    <source>
        <dbReference type="ARBA" id="ARBA00022729"/>
    </source>
</evidence>
<dbReference type="Gene3D" id="3.40.190.10">
    <property type="entry name" value="Periplasmic binding protein-like II"/>
    <property type="match status" value="2"/>
</dbReference>
<organism evidence="3 4">
    <name type="scientific">Roseibium aggregatum (strain ATCC 25650 / DSM 13394 / JCM 20685 / NBRC 16684 / NCIMB 2208 / IAM 12614 / B1)</name>
    <name type="common">Stappia aggregata</name>
    <dbReference type="NCBI Taxonomy" id="384765"/>
    <lineage>
        <taxon>Bacteria</taxon>
        <taxon>Pseudomonadati</taxon>
        <taxon>Pseudomonadota</taxon>
        <taxon>Alphaproteobacteria</taxon>
        <taxon>Hyphomicrobiales</taxon>
        <taxon>Stappiaceae</taxon>
        <taxon>Roseibium</taxon>
    </lineage>
</organism>